<dbReference type="Pfam" id="PF01243">
    <property type="entry name" value="PNPOx_N"/>
    <property type="match status" value="1"/>
</dbReference>
<gene>
    <name evidence="3" type="ORF">C0Z19_23970</name>
</gene>
<dbReference type="Proteomes" id="UP000235347">
    <property type="component" value="Unassembled WGS sequence"/>
</dbReference>
<accession>A0A2N7VKT8</accession>
<dbReference type="Gene3D" id="2.30.110.10">
    <property type="entry name" value="Electron Transport, Fmn-binding Protein, Chain A"/>
    <property type="match status" value="1"/>
</dbReference>
<feature type="domain" description="Pyridoxamine 5'-phosphate oxidase N-terminal" evidence="2">
    <location>
        <begin position="189"/>
        <end position="296"/>
    </location>
</feature>
<dbReference type="InterPro" id="IPR011576">
    <property type="entry name" value="Pyridox_Oxase_N"/>
</dbReference>
<comment type="caution">
    <text evidence="3">The sequence shown here is derived from an EMBL/GenBank/DDBJ whole genome shotgun (WGS) entry which is preliminary data.</text>
</comment>
<sequence>MSPELTERRPVSPPPGWDLDEAPFHAGEIAVQMRAGVREKAEIGGRRSIRRYMPDQHRQFFAQLPFIVLGGIDAQGQPWATLRIGEPGFVSSPDAGTLRIAGEMLDGDPLVDAWRTGAALGGLGIEPPTRRRNRVNGVVTDDADGALMVQVRQSFGNCAKYIQSRTPERILAREVDSTRAPQHRSATLDAADRALIARSDTYFIATRSTLRDDAPSQGVDVSHRGGLPGFVRVEDESTFLAPDYRGNQFFNTLGNIVEDSRAGLLFIDFDNGDVLYIAARAEIVWEGAALDEFSDAQRLVRFKVEQVRRSPSALPFRWSAVEYAPQWRVSGAESFNPAQREAQGGHRLHL</sequence>
<evidence type="ECO:0000259" key="2">
    <source>
        <dbReference type="Pfam" id="PF01243"/>
    </source>
</evidence>
<evidence type="ECO:0000313" key="4">
    <source>
        <dbReference type="Proteomes" id="UP000235347"/>
    </source>
</evidence>
<dbReference type="SUPFAM" id="SSF50475">
    <property type="entry name" value="FMN-binding split barrel"/>
    <property type="match status" value="1"/>
</dbReference>
<dbReference type="PANTHER" id="PTHR42815:SF2">
    <property type="entry name" value="FAD-BINDING, PUTATIVE (AFU_ORTHOLOGUE AFUA_6G07600)-RELATED"/>
    <property type="match status" value="1"/>
</dbReference>
<reference evidence="3 4" key="1">
    <citation type="submission" date="2018-01" db="EMBL/GenBank/DDBJ databases">
        <title>Whole genome analyses suggest that Burkholderia sensu lato contains two further novel genera in the rhizoxinica-symbiotica group Mycetohabitans gen. nov., and Trinickia gen. nov.: implications for the evolution of diazotrophy and nodulation in the Burkholderiaceae.</title>
        <authorList>
            <person name="Estrada-de los Santos P."/>
            <person name="Palmer M."/>
            <person name="Chavez-Ramirez B."/>
            <person name="Beukes C."/>
            <person name="Steenkamp E.T."/>
            <person name="Hirsch A.M."/>
            <person name="Manyaka P."/>
            <person name="Maluk M."/>
            <person name="Lafos M."/>
            <person name="Crook M."/>
            <person name="Gross E."/>
            <person name="Simon M.F."/>
            <person name="Bueno dos Reis Junior F."/>
            <person name="Poole P.S."/>
            <person name="Venter S.N."/>
            <person name="James E.K."/>
        </authorList>
    </citation>
    <scope>NUCLEOTIDE SEQUENCE [LARGE SCALE GENOMIC DNA]</scope>
    <source>
        <strain evidence="3 4">GP25-8</strain>
    </source>
</reference>
<evidence type="ECO:0000256" key="1">
    <source>
        <dbReference type="SAM" id="MobiDB-lite"/>
    </source>
</evidence>
<keyword evidence="4" id="KW-1185">Reference proteome</keyword>
<organism evidence="3 4">
    <name type="scientific">Trinickia soli</name>
    <dbReference type="NCBI Taxonomy" id="380675"/>
    <lineage>
        <taxon>Bacteria</taxon>
        <taxon>Pseudomonadati</taxon>
        <taxon>Pseudomonadota</taxon>
        <taxon>Betaproteobacteria</taxon>
        <taxon>Burkholderiales</taxon>
        <taxon>Burkholderiaceae</taxon>
        <taxon>Trinickia</taxon>
    </lineage>
</organism>
<dbReference type="PANTHER" id="PTHR42815">
    <property type="entry name" value="FAD-BINDING, PUTATIVE (AFU_ORTHOLOGUE AFUA_6G07600)-RELATED"/>
    <property type="match status" value="1"/>
</dbReference>
<feature type="compositionally biased region" description="Basic and acidic residues" evidence="1">
    <location>
        <begin position="1"/>
        <end position="10"/>
    </location>
</feature>
<evidence type="ECO:0000313" key="3">
    <source>
        <dbReference type="EMBL" id="PMS17764.1"/>
    </source>
</evidence>
<dbReference type="EMBL" id="PNYB01000028">
    <property type="protein sequence ID" value="PMS17764.1"/>
    <property type="molecule type" value="Genomic_DNA"/>
</dbReference>
<dbReference type="AlphaFoldDB" id="A0A2N7VKT8"/>
<protein>
    <submittedName>
        <fullName evidence="3">Pyridoxamine 5'-phosphate oxidase</fullName>
    </submittedName>
</protein>
<dbReference type="InterPro" id="IPR012349">
    <property type="entry name" value="Split_barrel_FMN-bd"/>
</dbReference>
<feature type="region of interest" description="Disordered" evidence="1">
    <location>
        <begin position="1"/>
        <end position="22"/>
    </location>
</feature>
<proteinExistence type="predicted"/>
<name>A0A2N7VKT8_9BURK</name>